<evidence type="ECO:0000256" key="2">
    <source>
        <dbReference type="ARBA" id="ARBA00022448"/>
    </source>
</evidence>
<feature type="transmembrane region" description="Helical" evidence="6">
    <location>
        <begin position="223"/>
        <end position="246"/>
    </location>
</feature>
<dbReference type="RefSeq" id="XP_056035079.1">
    <property type="nucleotide sequence ID" value="XM_056181295.1"/>
</dbReference>
<dbReference type="GO" id="GO:0022857">
    <property type="term" value="F:transmembrane transporter activity"/>
    <property type="evidence" value="ECO:0007669"/>
    <property type="project" value="TreeGrafter"/>
</dbReference>
<feature type="transmembrane region" description="Helical" evidence="6">
    <location>
        <begin position="76"/>
        <end position="93"/>
    </location>
</feature>
<dbReference type="PANTHER" id="PTHR23502:SF47">
    <property type="entry name" value="MAJOR FACILITATOR SUPERFAMILY (MFS) PROFILE DOMAIN-CONTAINING PROTEIN-RELATED"/>
    <property type="match status" value="1"/>
</dbReference>
<dbReference type="Proteomes" id="UP001212411">
    <property type="component" value="Chromosome 1"/>
</dbReference>
<reference evidence="7 8" key="1">
    <citation type="journal article" date="2023" name="G3 (Bethesda)">
        <title>A high-quality reference genome for the fission yeast Schizosaccharomyces osmophilus.</title>
        <authorList>
            <person name="Jia G.S."/>
            <person name="Zhang W.C."/>
            <person name="Liang Y."/>
            <person name="Liu X.H."/>
            <person name="Rhind N."/>
            <person name="Pidoux A."/>
            <person name="Brysch-Herzberg M."/>
            <person name="Du L.L."/>
        </authorList>
    </citation>
    <scope>NUCLEOTIDE SEQUENCE [LARGE SCALE GENOMIC DNA]</scope>
    <source>
        <strain evidence="7 8">CBS 15793</strain>
    </source>
</reference>
<dbReference type="SUPFAM" id="SSF103473">
    <property type="entry name" value="MFS general substrate transporter"/>
    <property type="match status" value="1"/>
</dbReference>
<dbReference type="KEGG" id="som:SOMG_02503"/>
<dbReference type="InterPro" id="IPR036259">
    <property type="entry name" value="MFS_trans_sf"/>
</dbReference>
<evidence type="ECO:0000256" key="5">
    <source>
        <dbReference type="ARBA" id="ARBA00023136"/>
    </source>
</evidence>
<gene>
    <name evidence="7" type="ORF">SOMG_02503</name>
</gene>
<proteinExistence type="predicted"/>
<dbReference type="EMBL" id="CP115611">
    <property type="protein sequence ID" value="WBW70836.1"/>
    <property type="molecule type" value="Genomic_DNA"/>
</dbReference>
<feature type="transmembrane region" description="Helical" evidence="6">
    <location>
        <begin position="142"/>
        <end position="164"/>
    </location>
</feature>
<keyword evidence="5 6" id="KW-0472">Membrane</keyword>
<sequence>MDLLYLAVGKTFQKNNAMLHKNTKEGIVGDNTLGLDNRSSLFSGQDKVQWILETMRSEKSIDVTRTKISEGTPQEYLIVIELFLVTTAVTFPSDVYSTGVPEIFKSMHTSTPVASLSTCTFLVGFAMGSLPFAPLSSIYGRLLVYLVFIFTIFQIGGGSAHNIWTTLIIQYFQVVFGSIPSVNGGGGVSDMARYLREVTGNPLWYTNSEKQRDPRRAVRQSSMVFRFIEVGVGIAIAVSLTPKLFITII</sequence>
<feature type="transmembrane region" description="Helical" evidence="6">
    <location>
        <begin position="113"/>
        <end position="135"/>
    </location>
</feature>
<keyword evidence="4 6" id="KW-1133">Transmembrane helix</keyword>
<comment type="subcellular location">
    <subcellularLocation>
        <location evidence="1">Membrane</location>
        <topology evidence="1">Multi-pass membrane protein</topology>
    </subcellularLocation>
</comment>
<evidence type="ECO:0000256" key="1">
    <source>
        <dbReference type="ARBA" id="ARBA00004141"/>
    </source>
</evidence>
<dbReference type="Gene3D" id="1.20.1720.10">
    <property type="entry name" value="Multidrug resistance protein D"/>
    <property type="match status" value="1"/>
</dbReference>
<evidence type="ECO:0000256" key="6">
    <source>
        <dbReference type="SAM" id="Phobius"/>
    </source>
</evidence>
<accession>A0AAE9W8L1</accession>
<keyword evidence="8" id="KW-1185">Reference proteome</keyword>
<organism evidence="7 8">
    <name type="scientific">Schizosaccharomyces osmophilus</name>
    <dbReference type="NCBI Taxonomy" id="2545709"/>
    <lineage>
        <taxon>Eukaryota</taxon>
        <taxon>Fungi</taxon>
        <taxon>Dikarya</taxon>
        <taxon>Ascomycota</taxon>
        <taxon>Taphrinomycotina</taxon>
        <taxon>Schizosaccharomycetes</taxon>
        <taxon>Schizosaccharomycetales</taxon>
        <taxon>Schizosaccharomycetaceae</taxon>
        <taxon>Schizosaccharomyces</taxon>
    </lineage>
</organism>
<dbReference type="GO" id="GO:0005886">
    <property type="term" value="C:plasma membrane"/>
    <property type="evidence" value="ECO:0007669"/>
    <property type="project" value="TreeGrafter"/>
</dbReference>
<keyword evidence="2" id="KW-0813">Transport</keyword>
<name>A0AAE9W8L1_9SCHI</name>
<evidence type="ECO:0000256" key="3">
    <source>
        <dbReference type="ARBA" id="ARBA00022692"/>
    </source>
</evidence>
<evidence type="ECO:0000313" key="7">
    <source>
        <dbReference type="EMBL" id="WBW70836.1"/>
    </source>
</evidence>
<dbReference type="AlphaFoldDB" id="A0AAE9W8L1"/>
<dbReference type="PANTHER" id="PTHR23502">
    <property type="entry name" value="MAJOR FACILITATOR SUPERFAMILY"/>
    <property type="match status" value="1"/>
</dbReference>
<evidence type="ECO:0000256" key="4">
    <source>
        <dbReference type="ARBA" id="ARBA00022989"/>
    </source>
</evidence>
<dbReference type="GeneID" id="80875984"/>
<keyword evidence="3 6" id="KW-0812">Transmembrane</keyword>
<evidence type="ECO:0000313" key="8">
    <source>
        <dbReference type="Proteomes" id="UP001212411"/>
    </source>
</evidence>
<protein>
    <submittedName>
        <fullName evidence="7">Transmembrane transporter</fullName>
    </submittedName>
</protein>